<reference evidence="2" key="2">
    <citation type="submission" date="2025-08" db="UniProtKB">
        <authorList>
            <consortium name="RefSeq"/>
        </authorList>
    </citation>
    <scope>IDENTIFICATION</scope>
    <source>
        <tissue evidence="2">Leaf</tissue>
    </source>
</reference>
<dbReference type="OrthoDB" id="1727152at2759"/>
<reference evidence="1" key="1">
    <citation type="journal article" date="2020" name="Plant Biotechnol. J.">
        <title>The pomegranate (Punica granatum L.) draft genome dissects genetic divergence between soft- and hard-seeded cultivars.</title>
        <authorList>
            <person name="Luo X."/>
            <person name="Li H."/>
            <person name="Wu Z."/>
            <person name="Yao W."/>
            <person name="Zhao P."/>
            <person name="Cao D."/>
            <person name="Yu H."/>
            <person name="Li K."/>
            <person name="Poudel K."/>
            <person name="Zhao D."/>
            <person name="Zhang F."/>
            <person name="Xia X."/>
            <person name="Chen L."/>
            <person name="Wang Q."/>
            <person name="Jing D."/>
            <person name="Cao S."/>
        </authorList>
    </citation>
    <scope>NUCLEOTIDE SEQUENCE [LARGE SCALE GENOMIC DNA]</scope>
    <source>
        <strain evidence="1">cv. Tunisia</strain>
    </source>
</reference>
<sequence>MFNLQDPTAHPPRIGLLPFQSKGGVRLHMKLVCSNWAPLFFFLLRWVDCSCACFLPGYLNLFRILIYKVYPDGRLSLRANARKATIRDFYGI</sequence>
<evidence type="ECO:0000313" key="1">
    <source>
        <dbReference type="Proteomes" id="UP000515151"/>
    </source>
</evidence>
<dbReference type="GeneID" id="116194223"/>
<keyword evidence="1" id="KW-1185">Reference proteome</keyword>
<dbReference type="RefSeq" id="XP_031378845.1">
    <property type="nucleotide sequence ID" value="XM_031522985.1"/>
</dbReference>
<evidence type="ECO:0000313" key="2">
    <source>
        <dbReference type="RefSeq" id="XP_031378845.1"/>
    </source>
</evidence>
<accession>A0A6P8C7I3</accession>
<gene>
    <name evidence="2" type="primary">LOC116194223</name>
</gene>
<dbReference type="Proteomes" id="UP000515151">
    <property type="component" value="Chromosome 1"/>
</dbReference>
<organism evidence="1 2">
    <name type="scientific">Punica granatum</name>
    <name type="common">Pomegranate</name>
    <dbReference type="NCBI Taxonomy" id="22663"/>
    <lineage>
        <taxon>Eukaryota</taxon>
        <taxon>Viridiplantae</taxon>
        <taxon>Streptophyta</taxon>
        <taxon>Embryophyta</taxon>
        <taxon>Tracheophyta</taxon>
        <taxon>Spermatophyta</taxon>
        <taxon>Magnoliopsida</taxon>
        <taxon>eudicotyledons</taxon>
        <taxon>Gunneridae</taxon>
        <taxon>Pentapetalae</taxon>
        <taxon>rosids</taxon>
        <taxon>malvids</taxon>
        <taxon>Myrtales</taxon>
        <taxon>Lythraceae</taxon>
        <taxon>Punica</taxon>
    </lineage>
</organism>
<dbReference type="AlphaFoldDB" id="A0A6P8C7I3"/>
<protein>
    <submittedName>
        <fullName evidence="2">E3 ubiquitin-protein ligase AIRP2-like isoform X1</fullName>
    </submittedName>
</protein>
<name>A0A6P8C7I3_PUNGR</name>
<proteinExistence type="predicted"/>